<organism evidence="3 4">
    <name type="scientific">Talaromyces stipitatus (strain ATCC 10500 / CBS 375.48 / QM 6759 / NRRL 1006)</name>
    <name type="common">Penicillium stipitatum</name>
    <dbReference type="NCBI Taxonomy" id="441959"/>
    <lineage>
        <taxon>Eukaryota</taxon>
        <taxon>Fungi</taxon>
        <taxon>Dikarya</taxon>
        <taxon>Ascomycota</taxon>
        <taxon>Pezizomycotina</taxon>
        <taxon>Eurotiomycetes</taxon>
        <taxon>Eurotiomycetidae</taxon>
        <taxon>Eurotiales</taxon>
        <taxon>Trichocomaceae</taxon>
        <taxon>Talaromyces</taxon>
        <taxon>Talaromyces sect. Talaromyces</taxon>
    </lineage>
</organism>
<evidence type="ECO:0000256" key="2">
    <source>
        <dbReference type="SAM" id="Phobius"/>
    </source>
</evidence>
<dbReference type="VEuPathDB" id="FungiDB:TSTA_089960"/>
<keyword evidence="4" id="KW-1185">Reference proteome</keyword>
<gene>
    <name evidence="3" type="ORF">TSTA_089960</name>
</gene>
<protein>
    <submittedName>
        <fullName evidence="3">Uncharacterized protein</fullName>
    </submittedName>
</protein>
<keyword evidence="2" id="KW-1133">Transmembrane helix</keyword>
<feature type="region of interest" description="Disordered" evidence="1">
    <location>
        <begin position="61"/>
        <end position="84"/>
    </location>
</feature>
<evidence type="ECO:0000256" key="1">
    <source>
        <dbReference type="SAM" id="MobiDB-lite"/>
    </source>
</evidence>
<feature type="compositionally biased region" description="Polar residues" evidence="1">
    <location>
        <begin position="70"/>
        <end position="82"/>
    </location>
</feature>
<dbReference type="EMBL" id="EQ962653">
    <property type="protein sequence ID" value="EED21757.1"/>
    <property type="molecule type" value="Genomic_DNA"/>
</dbReference>
<feature type="transmembrane region" description="Helical" evidence="2">
    <location>
        <begin position="89"/>
        <end position="110"/>
    </location>
</feature>
<keyword evidence="2" id="KW-0812">Transmembrane</keyword>
<dbReference type="GeneID" id="8108084"/>
<dbReference type="RefSeq" id="XP_002478720.1">
    <property type="nucleotide sequence ID" value="XM_002478675.1"/>
</dbReference>
<dbReference type="Proteomes" id="UP000001745">
    <property type="component" value="Unassembled WGS sequence"/>
</dbReference>
<name>B8M0X7_TALSN</name>
<evidence type="ECO:0000313" key="4">
    <source>
        <dbReference type="Proteomes" id="UP000001745"/>
    </source>
</evidence>
<evidence type="ECO:0000313" key="3">
    <source>
        <dbReference type="EMBL" id="EED21757.1"/>
    </source>
</evidence>
<dbReference type="InParanoid" id="B8M0X7"/>
<accession>B8M0X7</accession>
<dbReference type="AlphaFoldDB" id="B8M0X7"/>
<proteinExistence type="predicted"/>
<feature type="transmembrane region" description="Helical" evidence="2">
    <location>
        <begin position="21"/>
        <end position="40"/>
    </location>
</feature>
<dbReference type="HOGENOM" id="CLU_1305595_0_0_1"/>
<reference evidence="4" key="1">
    <citation type="journal article" date="2015" name="Genome Announc.">
        <title>Genome sequence of the AIDS-associated pathogen Penicillium marneffei (ATCC18224) and its near taxonomic relative Talaromyces stipitatus (ATCC10500).</title>
        <authorList>
            <person name="Nierman W.C."/>
            <person name="Fedorova-Abrams N.D."/>
            <person name="Andrianopoulos A."/>
        </authorList>
    </citation>
    <scope>NUCLEOTIDE SEQUENCE [LARGE SCALE GENOMIC DNA]</scope>
    <source>
        <strain evidence="4">ATCC 10500 / CBS 375.48 / QM 6759 / NRRL 1006</strain>
    </source>
</reference>
<keyword evidence="2" id="KW-0472">Membrane</keyword>
<sequence>MAVPSPTRGPSRTRLQSLDQICLTFGVVQSFLNGGNSIWIHSPWLFVWFDIRILTCSPRSASESDYGRQRTASPNPSTSQPGLSLGTKAGVGVGVACGVIMVLSVLFWGFQRRRRQDNCTEKINQETETAAKPMPELPATMFWRRPPNKLPAAEAQELDSVAIYEAGYGVNQPVGEKRPSSRDKTVRTCLIVKSTSIDISHGLQLRMTAKD</sequence>